<dbReference type="GeneTree" id="ENSGT00950000183199"/>
<feature type="compositionally biased region" description="Basic and acidic residues" evidence="1">
    <location>
        <begin position="38"/>
        <end position="47"/>
    </location>
</feature>
<name>A0A4W3HKI7_CALMI</name>
<dbReference type="InterPro" id="IPR057881">
    <property type="entry name" value="ICE1_C"/>
</dbReference>
<evidence type="ECO:0000313" key="4">
    <source>
        <dbReference type="Proteomes" id="UP000314986"/>
    </source>
</evidence>
<dbReference type="Ensembl" id="ENSCMIT00000016903.1">
    <property type="protein sequence ID" value="ENSCMIP00000016571.1"/>
    <property type="gene ID" value="ENSCMIG00000007981.1"/>
</dbReference>
<evidence type="ECO:0000313" key="3">
    <source>
        <dbReference type="Ensembl" id="ENSCMIP00000016571.1"/>
    </source>
</evidence>
<protein>
    <recommendedName>
        <fullName evidence="2">Little elongation complex subunit 1 C-terminal domain-containing protein</fullName>
    </recommendedName>
</protein>
<reference evidence="4" key="3">
    <citation type="journal article" date="2014" name="Nature">
        <title>Elephant shark genome provides unique insights into gnathostome evolution.</title>
        <authorList>
            <consortium name="International Elephant Shark Genome Sequencing Consortium"/>
            <person name="Venkatesh B."/>
            <person name="Lee A.P."/>
            <person name="Ravi V."/>
            <person name="Maurya A.K."/>
            <person name="Lian M.M."/>
            <person name="Swann J.B."/>
            <person name="Ohta Y."/>
            <person name="Flajnik M.F."/>
            <person name="Sutoh Y."/>
            <person name="Kasahara M."/>
            <person name="Hoon S."/>
            <person name="Gangu V."/>
            <person name="Roy S.W."/>
            <person name="Irimia M."/>
            <person name="Korzh V."/>
            <person name="Kondrychyn I."/>
            <person name="Lim Z.W."/>
            <person name="Tay B.H."/>
            <person name="Tohari S."/>
            <person name="Kong K.W."/>
            <person name="Ho S."/>
            <person name="Lorente-Galdos B."/>
            <person name="Quilez J."/>
            <person name="Marques-Bonet T."/>
            <person name="Raney B.J."/>
            <person name="Ingham P.W."/>
            <person name="Tay A."/>
            <person name="Hillier L.W."/>
            <person name="Minx P."/>
            <person name="Boehm T."/>
            <person name="Wilson R.K."/>
            <person name="Brenner S."/>
            <person name="Warren W.C."/>
        </authorList>
    </citation>
    <scope>NUCLEOTIDE SEQUENCE [LARGE SCALE GENOMIC DNA]</scope>
</reference>
<dbReference type="AlphaFoldDB" id="A0A4W3HKI7"/>
<evidence type="ECO:0000256" key="1">
    <source>
        <dbReference type="SAM" id="MobiDB-lite"/>
    </source>
</evidence>
<reference evidence="3" key="4">
    <citation type="submission" date="2025-08" db="UniProtKB">
        <authorList>
            <consortium name="Ensembl"/>
        </authorList>
    </citation>
    <scope>IDENTIFICATION</scope>
</reference>
<reference evidence="3" key="5">
    <citation type="submission" date="2025-09" db="UniProtKB">
        <authorList>
            <consortium name="Ensembl"/>
        </authorList>
    </citation>
    <scope>IDENTIFICATION</scope>
</reference>
<feature type="region of interest" description="Disordered" evidence="1">
    <location>
        <begin position="1"/>
        <end position="63"/>
    </location>
</feature>
<keyword evidence="4" id="KW-1185">Reference proteome</keyword>
<dbReference type="PANTHER" id="PTHR11852">
    <property type="entry name" value="PLATELET-ACTIVATING FACTOR ACETYLHYDROLASE"/>
    <property type="match status" value="1"/>
</dbReference>
<feature type="domain" description="Little elongation complex subunit 1 C-terminal" evidence="2">
    <location>
        <begin position="220"/>
        <end position="406"/>
    </location>
</feature>
<reference evidence="4" key="1">
    <citation type="journal article" date="2006" name="Science">
        <title>Ancient noncoding elements conserved in the human genome.</title>
        <authorList>
            <person name="Venkatesh B."/>
            <person name="Kirkness E.F."/>
            <person name="Loh Y.H."/>
            <person name="Halpern A.L."/>
            <person name="Lee A.P."/>
            <person name="Johnson J."/>
            <person name="Dandona N."/>
            <person name="Viswanathan L.D."/>
            <person name="Tay A."/>
            <person name="Venter J.C."/>
            <person name="Strausberg R.L."/>
            <person name="Brenner S."/>
        </authorList>
    </citation>
    <scope>NUCLEOTIDE SEQUENCE [LARGE SCALE GENOMIC DNA]</scope>
</reference>
<organism evidence="3 4">
    <name type="scientific">Callorhinchus milii</name>
    <name type="common">Ghost shark</name>
    <dbReference type="NCBI Taxonomy" id="7868"/>
    <lineage>
        <taxon>Eukaryota</taxon>
        <taxon>Metazoa</taxon>
        <taxon>Chordata</taxon>
        <taxon>Craniata</taxon>
        <taxon>Vertebrata</taxon>
        <taxon>Chondrichthyes</taxon>
        <taxon>Holocephali</taxon>
        <taxon>Chimaeriformes</taxon>
        <taxon>Callorhinchidae</taxon>
        <taxon>Callorhinchus</taxon>
    </lineage>
</organism>
<gene>
    <name evidence="3" type="primary">ice1</name>
</gene>
<reference evidence="4" key="2">
    <citation type="journal article" date="2007" name="PLoS Biol.">
        <title>Survey sequencing and comparative analysis of the elephant shark (Callorhinchus milii) genome.</title>
        <authorList>
            <person name="Venkatesh B."/>
            <person name="Kirkness E.F."/>
            <person name="Loh Y.H."/>
            <person name="Halpern A.L."/>
            <person name="Lee A.P."/>
            <person name="Johnson J."/>
            <person name="Dandona N."/>
            <person name="Viswanathan L.D."/>
            <person name="Tay A."/>
            <person name="Venter J.C."/>
            <person name="Strausberg R.L."/>
            <person name="Brenner S."/>
        </authorList>
    </citation>
    <scope>NUCLEOTIDE SEQUENCE [LARGE SCALE GENOMIC DNA]</scope>
</reference>
<accession>A0A4W3HKI7</accession>
<evidence type="ECO:0000259" key="2">
    <source>
        <dbReference type="Pfam" id="PF25817"/>
    </source>
</evidence>
<dbReference type="Proteomes" id="UP000314986">
    <property type="component" value="Unassembled WGS sequence"/>
</dbReference>
<proteinExistence type="predicted"/>
<dbReference type="Pfam" id="PF25817">
    <property type="entry name" value="ICE1_C"/>
    <property type="match status" value="1"/>
</dbReference>
<sequence>MPKKIKLAQGVENADHPSPIVASNESSTAVAAGTTKPFHNELAEQKPHNKASPEPSSLPPEQPVKSSEEAVVCALAKLAQSCFDLLPVIRSHIFVGNIPSLPVLRDEEKQVISEFSENKELSEALLLAIQEKLKTERLTLDINYLHALCRVYTAICRQQGDLERARILCFDILREDFPDSDKLILFITSVWKNIFSMRGPLNKAMQVVARQRAKDDVLQCLTVYLDWQKNPPLNASQLVSSFLVAMQRSPTIKFQAHEELGTDFNSVMWELIFAIDLLCSQQPWCLTHDNVISKELWPLMDKWVKRRKGKAYVLHIQDVTVGAVLRLIGKCIWLKIALPLLLPQITLIISTYTHAEGVPWSVQIAAAQAVYELAPSNLEEALETLKGWKATAIEALPSSVSQYIKAVRSSDDSANLHRELVV</sequence>
<dbReference type="PANTHER" id="PTHR11852:SF4">
    <property type="entry name" value="LITTLE ELONGATION COMPLEX SUBUNIT 1"/>
    <property type="match status" value="1"/>
</dbReference>